<dbReference type="EMBL" id="JANHAX010000002">
    <property type="protein sequence ID" value="MDQ2089994.1"/>
    <property type="molecule type" value="Genomic_DNA"/>
</dbReference>
<keyword evidence="3" id="KW-1185">Reference proteome</keyword>
<reference evidence="2" key="1">
    <citation type="submission" date="2022-07" db="EMBL/GenBank/DDBJ databases">
        <authorList>
            <person name="Otstavnykh N."/>
            <person name="Isaeva M."/>
            <person name="Bystritskaya E."/>
        </authorList>
    </citation>
    <scope>NUCLEOTIDE SEQUENCE</scope>
    <source>
        <strain evidence="2">KCTC 52189</strain>
    </source>
</reference>
<comment type="caution">
    <text evidence="2">The sequence shown here is derived from an EMBL/GenBank/DDBJ whole genome shotgun (WGS) entry which is preliminary data.</text>
</comment>
<proteinExistence type="predicted"/>
<protein>
    <submittedName>
        <fullName evidence="2">CTP synthetase</fullName>
    </submittedName>
</protein>
<name>A0AAE3WC44_9RHOB</name>
<gene>
    <name evidence="2" type="ORF">NO357_08810</name>
</gene>
<organism evidence="2 3">
    <name type="scientific">Marimonas arenosa</name>
    <dbReference type="NCBI Taxonomy" id="1795305"/>
    <lineage>
        <taxon>Bacteria</taxon>
        <taxon>Pseudomonadati</taxon>
        <taxon>Pseudomonadota</taxon>
        <taxon>Alphaproteobacteria</taxon>
        <taxon>Rhodobacterales</taxon>
        <taxon>Paracoccaceae</taxon>
        <taxon>Marimonas</taxon>
    </lineage>
</organism>
<feature type="transmembrane region" description="Helical" evidence="1">
    <location>
        <begin position="34"/>
        <end position="53"/>
    </location>
</feature>
<evidence type="ECO:0000313" key="2">
    <source>
        <dbReference type="EMBL" id="MDQ2089994.1"/>
    </source>
</evidence>
<evidence type="ECO:0000256" key="1">
    <source>
        <dbReference type="SAM" id="Phobius"/>
    </source>
</evidence>
<dbReference type="Proteomes" id="UP001226762">
    <property type="component" value="Unassembled WGS sequence"/>
</dbReference>
<evidence type="ECO:0000313" key="3">
    <source>
        <dbReference type="Proteomes" id="UP001226762"/>
    </source>
</evidence>
<dbReference type="AlphaFoldDB" id="A0AAE3WC44"/>
<sequence>MFLILIVHLFLGSTLAGTAVIAALTMGWDTVQPILVAALIGWLVSLPVTVYVARLIRNL</sequence>
<keyword evidence="1" id="KW-1133">Transmembrane helix</keyword>
<dbReference type="RefSeq" id="WP_306735261.1">
    <property type="nucleotide sequence ID" value="NZ_JANHAX010000002.1"/>
</dbReference>
<accession>A0AAE3WC44</accession>
<keyword evidence="1" id="KW-0472">Membrane</keyword>
<reference evidence="2" key="2">
    <citation type="submission" date="2023-02" db="EMBL/GenBank/DDBJ databases">
        <title>'Rhodoalgimonas zhirmunskyi' gen. nov., isolated from a red alga.</title>
        <authorList>
            <person name="Nedashkovskaya O.I."/>
            <person name="Otstavnykh N.Y."/>
            <person name="Bystritskaya E.P."/>
            <person name="Balabanova L.A."/>
            <person name="Isaeva M.P."/>
        </authorList>
    </citation>
    <scope>NUCLEOTIDE SEQUENCE</scope>
    <source>
        <strain evidence="2">KCTC 52189</strain>
    </source>
</reference>
<keyword evidence="1" id="KW-0812">Transmembrane</keyword>